<dbReference type="RefSeq" id="WP_011496852.1">
    <property type="nucleotide sequence ID" value="NC_007954.1"/>
</dbReference>
<keyword evidence="6" id="KW-0812">Transmembrane</keyword>
<keyword evidence="3 10" id="KW-0813">Transport</keyword>
<dbReference type="AlphaFoldDB" id="Q12LH5"/>
<dbReference type="GO" id="GO:0015891">
    <property type="term" value="P:siderophore transport"/>
    <property type="evidence" value="ECO:0007669"/>
    <property type="project" value="InterPro"/>
</dbReference>
<comment type="similarity">
    <text evidence="2 10">Belongs to the TonB family.</text>
</comment>
<dbReference type="PANTHER" id="PTHR33446:SF14">
    <property type="entry name" value="PROTEIN TONB"/>
    <property type="match status" value="1"/>
</dbReference>
<dbReference type="InterPro" id="IPR006260">
    <property type="entry name" value="TonB/TolA_C"/>
</dbReference>
<keyword evidence="14" id="KW-1185">Reference proteome</keyword>
<dbReference type="PROSITE" id="PS52015">
    <property type="entry name" value="TONB_CTD"/>
    <property type="match status" value="1"/>
</dbReference>
<keyword evidence="8" id="KW-1133">Transmembrane helix</keyword>
<evidence type="ECO:0000256" key="4">
    <source>
        <dbReference type="ARBA" id="ARBA00022475"/>
    </source>
</evidence>
<protein>
    <recommendedName>
        <fullName evidence="10">Protein TonB</fullName>
    </recommendedName>
</protein>
<dbReference type="eggNOG" id="COG0810">
    <property type="taxonomic scope" value="Bacteria"/>
</dbReference>
<keyword evidence="7 10" id="KW-0653">Protein transport</keyword>
<feature type="compositionally biased region" description="Pro residues" evidence="11">
    <location>
        <begin position="60"/>
        <end position="76"/>
    </location>
</feature>
<dbReference type="EMBL" id="CP000302">
    <property type="protein sequence ID" value="ABE55701.1"/>
    <property type="molecule type" value="Genomic_DNA"/>
</dbReference>
<comment type="function">
    <text evidence="10">Interacts with outer membrane receptor proteins that carry out high-affinity binding and energy dependent uptake into the periplasmic space of specific substrates. It could act to transduce energy from the cytoplasmic membrane to specific energy-requiring processes in the outer membrane, resulting in the release into the periplasm of ligands bound by these outer membrane proteins.</text>
</comment>
<evidence type="ECO:0000256" key="11">
    <source>
        <dbReference type="SAM" id="MobiDB-lite"/>
    </source>
</evidence>
<evidence type="ECO:0000313" key="13">
    <source>
        <dbReference type="EMBL" id="ABE55701.1"/>
    </source>
</evidence>
<keyword evidence="10" id="KW-0735">Signal-anchor</keyword>
<evidence type="ECO:0000259" key="12">
    <source>
        <dbReference type="PROSITE" id="PS52015"/>
    </source>
</evidence>
<dbReference type="GO" id="GO:0055085">
    <property type="term" value="P:transmembrane transport"/>
    <property type="evidence" value="ECO:0007669"/>
    <property type="project" value="InterPro"/>
</dbReference>
<dbReference type="PANTHER" id="PTHR33446">
    <property type="entry name" value="PROTEIN TONB-RELATED"/>
    <property type="match status" value="1"/>
</dbReference>
<feature type="domain" description="TonB C-terminal" evidence="12">
    <location>
        <begin position="111"/>
        <end position="207"/>
    </location>
</feature>
<dbReference type="Proteomes" id="UP000001982">
    <property type="component" value="Chromosome"/>
</dbReference>
<dbReference type="NCBIfam" id="TIGR01352">
    <property type="entry name" value="tonB_Cterm"/>
    <property type="match status" value="1"/>
</dbReference>
<evidence type="ECO:0000256" key="2">
    <source>
        <dbReference type="ARBA" id="ARBA00006555"/>
    </source>
</evidence>
<proteinExistence type="inferred from homology"/>
<keyword evidence="5 10" id="KW-0997">Cell inner membrane</keyword>
<evidence type="ECO:0000256" key="7">
    <source>
        <dbReference type="ARBA" id="ARBA00022927"/>
    </source>
</evidence>
<keyword evidence="9" id="KW-0472">Membrane</keyword>
<name>Q12LH5_SHEDO</name>
<evidence type="ECO:0000256" key="9">
    <source>
        <dbReference type="ARBA" id="ARBA00023136"/>
    </source>
</evidence>
<dbReference type="GO" id="GO:0015031">
    <property type="term" value="P:protein transport"/>
    <property type="evidence" value="ECO:0007669"/>
    <property type="project" value="UniProtKB-UniRule"/>
</dbReference>
<dbReference type="GO" id="GO:0030288">
    <property type="term" value="C:outer membrane-bounded periplasmic space"/>
    <property type="evidence" value="ECO:0007669"/>
    <property type="project" value="InterPro"/>
</dbReference>
<evidence type="ECO:0000256" key="10">
    <source>
        <dbReference type="RuleBase" id="RU362123"/>
    </source>
</evidence>
<dbReference type="OrthoDB" id="1628901at2"/>
<dbReference type="InterPro" id="IPR037682">
    <property type="entry name" value="TonB_C"/>
</dbReference>
<dbReference type="PRINTS" id="PR01374">
    <property type="entry name" value="TONBPROTEIN"/>
</dbReference>
<dbReference type="InterPro" id="IPR051045">
    <property type="entry name" value="TonB-dependent_transducer"/>
</dbReference>
<evidence type="ECO:0000256" key="8">
    <source>
        <dbReference type="ARBA" id="ARBA00022989"/>
    </source>
</evidence>
<dbReference type="STRING" id="318161.Sden_2421"/>
<evidence type="ECO:0000313" key="14">
    <source>
        <dbReference type="Proteomes" id="UP000001982"/>
    </source>
</evidence>
<dbReference type="KEGG" id="sdn:Sden_2421"/>
<dbReference type="InterPro" id="IPR003538">
    <property type="entry name" value="TonB"/>
</dbReference>
<evidence type="ECO:0000256" key="3">
    <source>
        <dbReference type="ARBA" id="ARBA00022448"/>
    </source>
</evidence>
<dbReference type="HOGENOM" id="CLU_108529_1_0_6"/>
<sequence>MLRALVSILIGAAVTFGLFAFMAFLVGGGATRNADSTETPVIEITMDKQDSKAQKKPRVTPKPPPPPEQPPKPDTTPPETSSSIDTNMSFNMGGLQSGGVSTGFKLGNMMTRDGDATPIVRIEPQYPIAAARDGKEGWVQLSFTINELGGVDDVSVIKADPKRVFDRDAIRALRKWKYKPKIVDGKAIRQPGMTVQLDFSLNKDGGR</sequence>
<dbReference type="Pfam" id="PF03544">
    <property type="entry name" value="TonB_C"/>
    <property type="match status" value="1"/>
</dbReference>
<accession>Q12LH5</accession>
<dbReference type="SUPFAM" id="SSF74653">
    <property type="entry name" value="TolA/TonB C-terminal domain"/>
    <property type="match status" value="1"/>
</dbReference>
<evidence type="ECO:0000256" key="1">
    <source>
        <dbReference type="ARBA" id="ARBA00004383"/>
    </source>
</evidence>
<dbReference type="GO" id="GO:0005886">
    <property type="term" value="C:plasma membrane"/>
    <property type="evidence" value="ECO:0007669"/>
    <property type="project" value="UniProtKB-SubCell"/>
</dbReference>
<evidence type="ECO:0000256" key="6">
    <source>
        <dbReference type="ARBA" id="ARBA00022692"/>
    </source>
</evidence>
<comment type="subcellular location">
    <subcellularLocation>
        <location evidence="1 10">Cell inner membrane</location>
        <topology evidence="1 10">Single-pass membrane protein</topology>
        <orientation evidence="1 10">Periplasmic side</orientation>
    </subcellularLocation>
</comment>
<dbReference type="GO" id="GO:0031992">
    <property type="term" value="F:energy transducer activity"/>
    <property type="evidence" value="ECO:0007669"/>
    <property type="project" value="InterPro"/>
</dbReference>
<reference evidence="13 14" key="1">
    <citation type="submission" date="2006-03" db="EMBL/GenBank/DDBJ databases">
        <title>Complete sequence of Shewanella denitrificans OS217.</title>
        <authorList>
            <consortium name="US DOE Joint Genome Institute"/>
            <person name="Copeland A."/>
            <person name="Lucas S."/>
            <person name="Lapidus A."/>
            <person name="Barry K."/>
            <person name="Detter J.C."/>
            <person name="Glavina del Rio T."/>
            <person name="Hammon N."/>
            <person name="Israni S."/>
            <person name="Dalin E."/>
            <person name="Tice H."/>
            <person name="Pitluck S."/>
            <person name="Brettin T."/>
            <person name="Bruce D."/>
            <person name="Han C."/>
            <person name="Tapia R."/>
            <person name="Gilna P."/>
            <person name="Kiss H."/>
            <person name="Schmutz J."/>
            <person name="Larimer F."/>
            <person name="Land M."/>
            <person name="Hauser L."/>
            <person name="Kyrpides N."/>
            <person name="Lykidis A."/>
            <person name="Richardson P."/>
        </authorList>
    </citation>
    <scope>NUCLEOTIDE SEQUENCE [LARGE SCALE GENOMIC DNA]</scope>
    <source>
        <strain evidence="14">OS217 / ATCC BAA-1090 / DSM 15013</strain>
    </source>
</reference>
<evidence type="ECO:0000256" key="5">
    <source>
        <dbReference type="ARBA" id="ARBA00022519"/>
    </source>
</evidence>
<organism evidence="13 14">
    <name type="scientific">Shewanella denitrificans (strain OS217 / ATCC BAA-1090 / DSM 15013)</name>
    <dbReference type="NCBI Taxonomy" id="318161"/>
    <lineage>
        <taxon>Bacteria</taxon>
        <taxon>Pseudomonadati</taxon>
        <taxon>Pseudomonadota</taxon>
        <taxon>Gammaproteobacteria</taxon>
        <taxon>Alteromonadales</taxon>
        <taxon>Shewanellaceae</taxon>
        <taxon>Shewanella</taxon>
    </lineage>
</organism>
<feature type="region of interest" description="Disordered" evidence="11">
    <location>
        <begin position="45"/>
        <end position="92"/>
    </location>
</feature>
<dbReference type="Gene3D" id="3.30.1150.10">
    <property type="match status" value="1"/>
</dbReference>
<gene>
    <name evidence="13" type="ordered locus">Sden_2421</name>
</gene>
<keyword evidence="4 10" id="KW-1003">Cell membrane</keyword>
<dbReference type="FunFam" id="3.30.1150.10:FF:000006">
    <property type="entry name" value="Protein TonB"/>
    <property type="match status" value="1"/>
</dbReference>
<feature type="compositionally biased region" description="Polar residues" evidence="11">
    <location>
        <begin position="81"/>
        <end position="90"/>
    </location>
</feature>